<evidence type="ECO:0000259" key="1">
    <source>
        <dbReference type="Pfam" id="PF04057"/>
    </source>
</evidence>
<dbReference type="GO" id="GO:0005634">
    <property type="term" value="C:nucleus"/>
    <property type="evidence" value="ECO:0007669"/>
    <property type="project" value="InterPro"/>
</dbReference>
<dbReference type="InterPro" id="IPR007199">
    <property type="entry name" value="Rep_factor-A_N"/>
</dbReference>
<dbReference type="KEGG" id="api:100570100"/>
<dbReference type="Proteomes" id="UP000007819">
    <property type="component" value="Chromosome A1"/>
</dbReference>
<dbReference type="InterPro" id="IPR012340">
    <property type="entry name" value="NA-bd_OB-fold"/>
</dbReference>
<reference evidence="3" key="1">
    <citation type="submission" date="2010-06" db="EMBL/GenBank/DDBJ databases">
        <authorList>
            <person name="Jiang H."/>
            <person name="Abraham K."/>
            <person name="Ali S."/>
            <person name="Alsbrooks S.L."/>
            <person name="Anim B.N."/>
            <person name="Anosike U.S."/>
            <person name="Attaway T."/>
            <person name="Bandaranaike D.P."/>
            <person name="Battles P.K."/>
            <person name="Bell S.N."/>
            <person name="Bell A.V."/>
            <person name="Beltran B."/>
            <person name="Bickham C."/>
            <person name="Bustamante Y."/>
            <person name="Caleb T."/>
            <person name="Canada A."/>
            <person name="Cardenas V."/>
            <person name="Carter K."/>
            <person name="Chacko J."/>
            <person name="Chandrabose M.N."/>
            <person name="Chavez D."/>
            <person name="Chavez A."/>
            <person name="Chen L."/>
            <person name="Chu H.-S."/>
            <person name="Claassen K.J."/>
            <person name="Cockrell R."/>
            <person name="Collins M."/>
            <person name="Cooper J.A."/>
            <person name="Cree A."/>
            <person name="Curry S.M."/>
            <person name="Da Y."/>
            <person name="Dao M.D."/>
            <person name="Das B."/>
            <person name="Davila M.-L."/>
            <person name="Davy-Carroll L."/>
            <person name="Denson S."/>
            <person name="Dinh H."/>
            <person name="Ebong V.E."/>
            <person name="Edwards J.R."/>
            <person name="Egan A."/>
            <person name="El-Daye J."/>
            <person name="Escobedo L."/>
            <person name="Fernandez S."/>
            <person name="Fernando P.R."/>
            <person name="Flagg N."/>
            <person name="Forbes L.D."/>
            <person name="Fowler R.G."/>
            <person name="Fu Q."/>
            <person name="Gabisi R.A."/>
            <person name="Ganer J."/>
            <person name="Garbino Pronczuk A."/>
            <person name="Garcia R.M."/>
            <person name="Garner T."/>
            <person name="Garrett T.E."/>
            <person name="Gonzalez D.A."/>
            <person name="Hamid H."/>
            <person name="Hawkins E.S."/>
            <person name="Hirani K."/>
            <person name="Hogues M.E."/>
            <person name="Hollins B."/>
            <person name="Hsiao C.-H."/>
            <person name="Jabil R."/>
            <person name="James M.L."/>
            <person name="Jhangiani S.N."/>
            <person name="Johnson B."/>
            <person name="Johnson Q."/>
            <person name="Joshi V."/>
            <person name="Kalu J.B."/>
            <person name="Kam C."/>
            <person name="Kashfia A."/>
            <person name="Keebler J."/>
            <person name="Kisamo H."/>
            <person name="Kovar C.L."/>
            <person name="Lago L.A."/>
            <person name="Lai C.-Y."/>
            <person name="Laidlaw J."/>
            <person name="Lara F."/>
            <person name="Le T.-K."/>
            <person name="Lee S.L."/>
            <person name="Legall F.H."/>
            <person name="Lemon S.J."/>
            <person name="Lewis L.R."/>
            <person name="Li B."/>
            <person name="Liu Y."/>
            <person name="Liu Y.-S."/>
            <person name="Lopez J."/>
            <person name="Lozado R.J."/>
            <person name="Lu J."/>
            <person name="Madu R.C."/>
            <person name="Maheshwari M."/>
            <person name="Maheshwari R."/>
            <person name="Malloy K."/>
            <person name="Martinez E."/>
            <person name="Mathew T."/>
            <person name="Mercado I.C."/>
            <person name="Mercado C."/>
            <person name="Meyer B."/>
            <person name="Montgomery K."/>
            <person name="Morgan M.B."/>
            <person name="Munidasa M."/>
            <person name="Nazareth L.V."/>
            <person name="Nelson J."/>
            <person name="Ng B.M."/>
            <person name="Nguyen N.B."/>
            <person name="Nguyen P.Q."/>
            <person name="Nguyen T."/>
            <person name="Obregon M."/>
            <person name="Okwuonu G.O."/>
            <person name="Onwere C.G."/>
            <person name="Orozco G."/>
            <person name="Parra A."/>
            <person name="Patel S."/>
            <person name="Patil S."/>
            <person name="Perez A."/>
            <person name="Perez Y."/>
            <person name="Pham C."/>
            <person name="Primus E.L."/>
            <person name="Pu L.-L."/>
            <person name="Puazo M."/>
            <person name="Qin X."/>
            <person name="Quiroz J.B."/>
            <person name="Reese J."/>
            <person name="Richards S."/>
            <person name="Rives C.M."/>
            <person name="Robberts R."/>
            <person name="Ruiz S.J."/>
            <person name="Ruiz M.J."/>
            <person name="Santibanez J."/>
            <person name="Schneider B.W."/>
            <person name="Sisson I."/>
            <person name="Smith M."/>
            <person name="Sodergren E."/>
            <person name="Song X.-Z."/>
            <person name="Song B.B."/>
            <person name="Summersgill H."/>
            <person name="Thelus R."/>
            <person name="Thornton R.D."/>
            <person name="Trejos Z.Y."/>
            <person name="Usmani K."/>
            <person name="Vattathil S."/>
            <person name="Villasana D."/>
            <person name="Walker D.L."/>
            <person name="Wang S."/>
            <person name="Wang K."/>
            <person name="White C.S."/>
            <person name="Williams A.C."/>
            <person name="Williamson J."/>
            <person name="Wilson K."/>
            <person name="Woghiren I.O."/>
            <person name="Woodworth J.R."/>
            <person name="Worley K.C."/>
            <person name="Wright R.A."/>
            <person name="Wu W."/>
            <person name="Young L."/>
            <person name="Zhang L."/>
            <person name="Zhang J."/>
            <person name="Zhu Y."/>
            <person name="Muzny D.M."/>
            <person name="Weinstock G."/>
            <person name="Gibbs R.A."/>
        </authorList>
    </citation>
    <scope>NUCLEOTIDE SEQUENCE [LARGE SCALE GENOMIC DNA]</scope>
    <source>
        <strain evidence="3">LSR1</strain>
    </source>
</reference>
<dbReference type="SUPFAM" id="SSF50249">
    <property type="entry name" value="Nucleic acid-binding proteins"/>
    <property type="match status" value="2"/>
</dbReference>
<evidence type="ECO:0000313" key="3">
    <source>
        <dbReference type="Proteomes" id="UP000007819"/>
    </source>
</evidence>
<dbReference type="OrthoDB" id="1751331at2759"/>
<reference evidence="2" key="2">
    <citation type="submission" date="2022-06" db="UniProtKB">
        <authorList>
            <consortium name="EnsemblMetazoa"/>
        </authorList>
    </citation>
    <scope>IDENTIFICATION</scope>
</reference>
<dbReference type="Pfam" id="PF04057">
    <property type="entry name" value="Rep-A_N"/>
    <property type="match status" value="2"/>
</dbReference>
<name>A0A8R1W600_ACYPI</name>
<sequence length="342" mass="38486">MDYEKMLTKGALRCIKNNEKIEGPVIQVIYVGKMLRKHYYNDYDNTTVKNCYNLTVSDGENIINSVELGIHLNSMLDTGILTKFSLIKINNYLITNIIEPAKEPRQVIIFSNLAVIVPGSIIFKTIGNPRPISNNIEPIPRTEASVLTIQVYEECRILHTKQEIWKSLIERGLYSRLLTVGALQSILDNVEVKYPVMQVINIRQLIDTASGLNKYRLMISDGQHFSTFVMLATRLNNMITNGYLTKFSIIYIRSYVVGLLGQSIKKVIILTDLVCLVTRPGAMIGDPKPVREISGQVIENSIPASIPEPIVEMDTLAPSISPIDQDQEVENLPLNLDMLHIS</sequence>
<dbReference type="Gene3D" id="2.40.50.140">
    <property type="entry name" value="Nucleic acid-binding proteins"/>
    <property type="match status" value="2"/>
</dbReference>
<dbReference type="GO" id="GO:0003677">
    <property type="term" value="F:DNA binding"/>
    <property type="evidence" value="ECO:0007669"/>
    <property type="project" value="InterPro"/>
</dbReference>
<dbReference type="GeneID" id="100570100"/>
<dbReference type="AlphaFoldDB" id="A0A8R1W600"/>
<dbReference type="EnsemblMetazoa" id="XM_003245814.4">
    <property type="protein sequence ID" value="XP_003245862.1"/>
    <property type="gene ID" value="LOC100570100"/>
</dbReference>
<organism evidence="2 3">
    <name type="scientific">Acyrthosiphon pisum</name>
    <name type="common">Pea aphid</name>
    <dbReference type="NCBI Taxonomy" id="7029"/>
    <lineage>
        <taxon>Eukaryota</taxon>
        <taxon>Metazoa</taxon>
        <taxon>Ecdysozoa</taxon>
        <taxon>Arthropoda</taxon>
        <taxon>Hexapoda</taxon>
        <taxon>Insecta</taxon>
        <taxon>Pterygota</taxon>
        <taxon>Neoptera</taxon>
        <taxon>Paraneoptera</taxon>
        <taxon>Hemiptera</taxon>
        <taxon>Sternorrhyncha</taxon>
        <taxon>Aphidomorpha</taxon>
        <taxon>Aphidoidea</taxon>
        <taxon>Aphididae</taxon>
        <taxon>Macrosiphini</taxon>
        <taxon>Acyrthosiphon</taxon>
    </lineage>
</organism>
<accession>A0A8R1W600</accession>
<dbReference type="GO" id="GO:0006260">
    <property type="term" value="P:DNA replication"/>
    <property type="evidence" value="ECO:0007669"/>
    <property type="project" value="InterPro"/>
</dbReference>
<proteinExistence type="predicted"/>
<feature type="domain" description="Replication factor-A protein 1 N-terminal" evidence="1">
    <location>
        <begin position="178"/>
        <end position="276"/>
    </location>
</feature>
<evidence type="ECO:0000313" key="2">
    <source>
        <dbReference type="EnsemblMetazoa" id="XP_003245862.1"/>
    </source>
</evidence>
<protein>
    <recommendedName>
        <fullName evidence="1">Replication factor-A protein 1 N-terminal domain-containing protein</fullName>
    </recommendedName>
</protein>
<keyword evidence="3" id="KW-1185">Reference proteome</keyword>
<dbReference type="RefSeq" id="XP_003245862.1">
    <property type="nucleotide sequence ID" value="XM_003245814.3"/>
</dbReference>
<feature type="domain" description="Replication factor-A protein 1 N-terminal" evidence="1">
    <location>
        <begin position="7"/>
        <end position="117"/>
    </location>
</feature>